<organism evidence="2 3">
    <name type="scientific">Magnusiomyces paraingens</name>
    <dbReference type="NCBI Taxonomy" id="2606893"/>
    <lineage>
        <taxon>Eukaryota</taxon>
        <taxon>Fungi</taxon>
        <taxon>Dikarya</taxon>
        <taxon>Ascomycota</taxon>
        <taxon>Saccharomycotina</taxon>
        <taxon>Dipodascomycetes</taxon>
        <taxon>Dipodascales</taxon>
        <taxon>Dipodascaceae</taxon>
        <taxon>Magnusiomyces</taxon>
    </lineage>
</organism>
<protein>
    <submittedName>
        <fullName evidence="2">Uncharacterized protein</fullName>
    </submittedName>
</protein>
<gene>
    <name evidence="2" type="ORF">SAPINGB_P002872</name>
</gene>
<keyword evidence="1" id="KW-0175">Coiled coil</keyword>
<reference evidence="2 3" key="1">
    <citation type="submission" date="2019-09" db="EMBL/GenBank/DDBJ databases">
        <authorList>
            <person name="Brejova B."/>
        </authorList>
    </citation>
    <scope>NUCLEOTIDE SEQUENCE [LARGE SCALE GENOMIC DNA]</scope>
</reference>
<accession>A0A5E8BPR6</accession>
<dbReference type="EMBL" id="CABVLU010000002">
    <property type="protein sequence ID" value="VVT50763.1"/>
    <property type="molecule type" value="Genomic_DNA"/>
</dbReference>
<dbReference type="Proteomes" id="UP000398389">
    <property type="component" value="Unassembled WGS sequence"/>
</dbReference>
<name>A0A5E8BPR6_9ASCO</name>
<keyword evidence="3" id="KW-1185">Reference proteome</keyword>
<dbReference type="AlphaFoldDB" id="A0A5E8BPR6"/>
<sequence>MGLYSTQKWLSNLTTSQKLHQALIHQTLYLKKSNDVFSHSTGSGSSSSKPFQNPPFFFHMQSRAQAQAQVQPQPQPRLQSQLGQTFPTNQEYFESGRRIDKTLEEIRKELFSPLVPIDFDILAIPPGWKQFPSNYFDGIPLRYPSEGEELHIKPDAIDLMYLWEVAENPIVLALVPSQHLLRAFYLRLANIIYLQYKVRISEFSNPSRARQQLINRIRVFVCREDDIFHTAGDPNTMSSNPLEAKEKLLAKISRYFLEYRDYKNKVHPLKNPISLDHNLSELDDVIEEMTERSIATESYLRVLPQKLENLEILMNHNLESLRAFKLDQDKLVQQILDLRSLMERKINNLESQLENIEGNVEKIKETLNNQ</sequence>
<evidence type="ECO:0000256" key="1">
    <source>
        <dbReference type="SAM" id="Coils"/>
    </source>
</evidence>
<dbReference type="GeneID" id="43581690"/>
<proteinExistence type="predicted"/>
<feature type="coiled-coil region" evidence="1">
    <location>
        <begin position="332"/>
        <end position="366"/>
    </location>
</feature>
<evidence type="ECO:0000313" key="2">
    <source>
        <dbReference type="EMBL" id="VVT50763.1"/>
    </source>
</evidence>
<evidence type="ECO:0000313" key="3">
    <source>
        <dbReference type="Proteomes" id="UP000398389"/>
    </source>
</evidence>
<dbReference type="RefSeq" id="XP_031853481.1">
    <property type="nucleotide sequence ID" value="XM_031997590.1"/>
</dbReference>